<sequence>MTDHEQTPASASIPASIPAPDPVPALSLSAVFPAADLGDGVRFVSAVLGVEPTFVDGARWAQFDLGGARLALASGAESSGAAQVMVKVGDVLAVAERLSAAGYDVAGPVTGPHEVRVSVAGPDGWSVVLYEPR</sequence>
<organism evidence="2 3">
    <name type="scientific">Catenulispora yoronensis</name>
    <dbReference type="NCBI Taxonomy" id="450799"/>
    <lineage>
        <taxon>Bacteria</taxon>
        <taxon>Bacillati</taxon>
        <taxon>Actinomycetota</taxon>
        <taxon>Actinomycetes</taxon>
        <taxon>Catenulisporales</taxon>
        <taxon>Catenulisporaceae</taxon>
        <taxon>Catenulispora</taxon>
    </lineage>
</organism>
<keyword evidence="3" id="KW-1185">Reference proteome</keyword>
<dbReference type="Proteomes" id="UP001500751">
    <property type="component" value="Unassembled WGS sequence"/>
</dbReference>
<dbReference type="RefSeq" id="WP_344669189.1">
    <property type="nucleotide sequence ID" value="NZ_BAAAQN010000044.1"/>
</dbReference>
<protein>
    <recommendedName>
        <fullName evidence="1">VOC domain-containing protein</fullName>
    </recommendedName>
</protein>
<dbReference type="Gene3D" id="3.10.180.10">
    <property type="entry name" value="2,3-Dihydroxybiphenyl 1,2-Dioxygenase, domain 1"/>
    <property type="match status" value="1"/>
</dbReference>
<evidence type="ECO:0000259" key="1">
    <source>
        <dbReference type="PROSITE" id="PS51819"/>
    </source>
</evidence>
<proteinExistence type="predicted"/>
<comment type="caution">
    <text evidence="2">The sequence shown here is derived from an EMBL/GenBank/DDBJ whole genome shotgun (WGS) entry which is preliminary data.</text>
</comment>
<feature type="domain" description="VOC" evidence="1">
    <location>
        <begin position="26"/>
        <end position="132"/>
    </location>
</feature>
<gene>
    <name evidence="2" type="ORF">GCM10009839_61630</name>
</gene>
<dbReference type="Pfam" id="PF00903">
    <property type="entry name" value="Glyoxalase"/>
    <property type="match status" value="1"/>
</dbReference>
<name>A0ABN2V3M0_9ACTN</name>
<dbReference type="InterPro" id="IPR004360">
    <property type="entry name" value="Glyas_Fos-R_dOase_dom"/>
</dbReference>
<evidence type="ECO:0000313" key="2">
    <source>
        <dbReference type="EMBL" id="GAA2047916.1"/>
    </source>
</evidence>
<dbReference type="InterPro" id="IPR037523">
    <property type="entry name" value="VOC_core"/>
</dbReference>
<dbReference type="InterPro" id="IPR029068">
    <property type="entry name" value="Glyas_Bleomycin-R_OHBP_Dase"/>
</dbReference>
<evidence type="ECO:0000313" key="3">
    <source>
        <dbReference type="Proteomes" id="UP001500751"/>
    </source>
</evidence>
<dbReference type="SUPFAM" id="SSF54593">
    <property type="entry name" value="Glyoxalase/Bleomycin resistance protein/Dihydroxybiphenyl dioxygenase"/>
    <property type="match status" value="1"/>
</dbReference>
<dbReference type="PROSITE" id="PS51819">
    <property type="entry name" value="VOC"/>
    <property type="match status" value="1"/>
</dbReference>
<accession>A0ABN2V3M0</accession>
<dbReference type="EMBL" id="BAAAQN010000044">
    <property type="protein sequence ID" value="GAA2047916.1"/>
    <property type="molecule type" value="Genomic_DNA"/>
</dbReference>
<reference evidence="2 3" key="1">
    <citation type="journal article" date="2019" name="Int. J. Syst. Evol. Microbiol.">
        <title>The Global Catalogue of Microorganisms (GCM) 10K type strain sequencing project: providing services to taxonomists for standard genome sequencing and annotation.</title>
        <authorList>
            <consortium name="The Broad Institute Genomics Platform"/>
            <consortium name="The Broad Institute Genome Sequencing Center for Infectious Disease"/>
            <person name="Wu L."/>
            <person name="Ma J."/>
        </authorList>
    </citation>
    <scope>NUCLEOTIDE SEQUENCE [LARGE SCALE GENOMIC DNA]</scope>
    <source>
        <strain evidence="2 3">JCM 16014</strain>
    </source>
</reference>